<feature type="compositionally biased region" description="Polar residues" evidence="1">
    <location>
        <begin position="378"/>
        <end position="387"/>
    </location>
</feature>
<feature type="region of interest" description="Disordered" evidence="1">
    <location>
        <begin position="364"/>
        <end position="389"/>
    </location>
</feature>
<feature type="compositionally biased region" description="Basic residues" evidence="1">
    <location>
        <begin position="769"/>
        <end position="780"/>
    </location>
</feature>
<feature type="region of interest" description="Disordered" evidence="1">
    <location>
        <begin position="545"/>
        <end position="592"/>
    </location>
</feature>
<reference evidence="2" key="1">
    <citation type="journal article" date="2021" name="Nat. Commun.">
        <title>Genetic determinants of endophytism in the Arabidopsis root mycobiome.</title>
        <authorList>
            <person name="Mesny F."/>
            <person name="Miyauchi S."/>
            <person name="Thiergart T."/>
            <person name="Pickel B."/>
            <person name="Atanasova L."/>
            <person name="Karlsson M."/>
            <person name="Huettel B."/>
            <person name="Barry K.W."/>
            <person name="Haridas S."/>
            <person name="Chen C."/>
            <person name="Bauer D."/>
            <person name="Andreopoulos W."/>
            <person name="Pangilinan J."/>
            <person name="LaButti K."/>
            <person name="Riley R."/>
            <person name="Lipzen A."/>
            <person name="Clum A."/>
            <person name="Drula E."/>
            <person name="Henrissat B."/>
            <person name="Kohler A."/>
            <person name="Grigoriev I.V."/>
            <person name="Martin F.M."/>
            <person name="Hacquard S."/>
        </authorList>
    </citation>
    <scope>NUCLEOTIDE SEQUENCE</scope>
    <source>
        <strain evidence="2">MPI-CAGE-AT-0147</strain>
    </source>
</reference>
<dbReference type="OrthoDB" id="3941926at2759"/>
<sequence length="1163" mass="125948">MEPNTPKVHGLAAAPMIHRRDEVQGRPKPSQESTRLPPLQFPMATQPVPYNQRASLPPSIGSAVVGGKDQVRPQPTNDHLMAYSAFPNRPTAQSAYEPFDAAQPNSGLPLELDCQPRVNHMPSRQQSLHVSRASSVSVGPQIDRAEQNEPQWFHNNGLSRNENFNTVPPIADRGAGHRNGTRTTRGNRRGGYNQRNVTIQVTQQHQSDQRPTHNKRDGTPYSVNTYRRQSVGHQPPNSFPCRNSNSGPTGIEYIHCTCDDCNQRNCSVHVTVKGATPNQQLMDLQTRIKFGLGERFGKVVDVFPVPSKEFAMFVARFSLEQSVSEALVSGGGDMVEMGISVIISPAMRSKWTNRPQGGVVPANGSRDLAIQHPPLPSPTATNNQPHNMSYPDAVRQAAHSTQTLGLPMHFPHVQIVHGEYSGQPYVSAGQYPHAGLARPYFSNQAYHAGQHLLNREQTQHQGRRMSSSHRESSFGSRATLPKKVEILQPKATKEKEKEKVGGNEQAKDRKPTKAKHAMSLKATETSTDETESCCAGQVVVDDGKIEDGPLELANNAPPEKSLPTPAADANTEPHRQDHAGHSRVPSIFTDEEVKERRKAWARISMPIGPRKVKIVSTSANEAMETKESTSKFGMDGKSVTASERSLPSQSSAVTPDTGSTPELSPDRGSAASSFTQKAISFSGRLCDEVTTKPLPSKSAKGSGAMYNKHRQGASGRESRHSDRSAQGYSFSTPTSPKLHAATTKPSEFHRGHQVQSSGNQAQPGEVPRKGKTKTKSKKKGKQAEHTQPTSTTPNNPATAQAGRSKESPPQPGTHLHSGQSMPRAASKETISQTTTSEHQPLSPGKRFREDSTQHCDSTSSKRTKQDGDEDSSAKASQLPTPNNVEKTQAMNEETRGRKGYRAGAGGSLRMGKQRRARPLLTEPSVAEQHLNTQVAPPSSDFGFECSGITQLQGPTCLTGDTEKGKRAAPRVQSRLNPTARDFQSPSRDLDNKPSDKASSNAAFNNVKGVPLPQPQKADNTLKESTAESTTTEDKKEPTPLKDAVPTASSSSETKKPSKSQKRDKGKGKTAPVENNATLTDDMVAPAKDKATPAEATGTPIKKKTEDPHTPNGALTQKKTDLDNDHWPSLPPPRDRAASKSSTPSLWGVKKTGGSSRQGSPGNK</sequence>
<feature type="compositionally biased region" description="Basic and acidic residues" evidence="1">
    <location>
        <begin position="207"/>
        <end position="218"/>
    </location>
</feature>
<feature type="compositionally biased region" description="Polar residues" evidence="1">
    <location>
        <begin position="639"/>
        <end position="662"/>
    </location>
</feature>
<feature type="region of interest" description="Disordered" evidence="1">
    <location>
        <begin position="1"/>
        <end position="45"/>
    </location>
</feature>
<feature type="compositionally biased region" description="Low complexity" evidence="1">
    <location>
        <begin position="786"/>
        <end position="801"/>
    </location>
</feature>
<feature type="region of interest" description="Disordered" evidence="1">
    <location>
        <begin position="202"/>
        <end position="221"/>
    </location>
</feature>
<proteinExistence type="predicted"/>
<evidence type="ECO:0008006" key="4">
    <source>
        <dbReference type="Google" id="ProtNLM"/>
    </source>
</evidence>
<feature type="region of interest" description="Disordered" evidence="1">
    <location>
        <begin position="615"/>
        <end position="1163"/>
    </location>
</feature>
<feature type="compositionally biased region" description="Polar residues" evidence="1">
    <location>
        <begin position="828"/>
        <end position="839"/>
    </location>
</feature>
<evidence type="ECO:0000256" key="1">
    <source>
        <dbReference type="SAM" id="MobiDB-lite"/>
    </source>
</evidence>
<feature type="compositionally biased region" description="Polar residues" evidence="1">
    <location>
        <begin position="973"/>
        <end position="986"/>
    </location>
</feature>
<protein>
    <recommendedName>
        <fullName evidence="4">RRM domain-containing protein</fullName>
    </recommendedName>
</protein>
<dbReference type="AlphaFoldDB" id="A0A9P9FUR9"/>
<feature type="compositionally biased region" description="Basic residues" evidence="1">
    <location>
        <begin position="1056"/>
        <end position="1067"/>
    </location>
</feature>
<accession>A0A9P9FUR9</accession>
<feature type="region of interest" description="Disordered" evidence="1">
    <location>
        <begin position="457"/>
        <end position="529"/>
    </location>
</feature>
<keyword evidence="3" id="KW-1185">Reference proteome</keyword>
<feature type="region of interest" description="Disordered" evidence="1">
    <location>
        <begin position="168"/>
        <end position="194"/>
    </location>
</feature>
<dbReference type="Proteomes" id="UP000738349">
    <property type="component" value="Unassembled WGS sequence"/>
</dbReference>
<feature type="compositionally biased region" description="Polar residues" evidence="1">
    <location>
        <begin position="670"/>
        <end position="679"/>
    </location>
</feature>
<name>A0A9P9FUR9_9HYPO</name>
<feature type="compositionally biased region" description="Polar residues" evidence="1">
    <location>
        <begin position="1152"/>
        <end position="1163"/>
    </location>
</feature>
<feature type="compositionally biased region" description="Basic and acidic residues" evidence="1">
    <location>
        <begin position="571"/>
        <end position="580"/>
    </location>
</feature>
<organism evidence="2 3">
    <name type="scientific">Dactylonectria macrodidyma</name>
    <dbReference type="NCBI Taxonomy" id="307937"/>
    <lineage>
        <taxon>Eukaryota</taxon>
        <taxon>Fungi</taxon>
        <taxon>Dikarya</taxon>
        <taxon>Ascomycota</taxon>
        <taxon>Pezizomycotina</taxon>
        <taxon>Sordariomycetes</taxon>
        <taxon>Hypocreomycetidae</taxon>
        <taxon>Hypocreales</taxon>
        <taxon>Nectriaceae</taxon>
        <taxon>Dactylonectria</taxon>
    </lineage>
</organism>
<feature type="compositionally biased region" description="Basic and acidic residues" evidence="1">
    <location>
        <begin position="1019"/>
        <end position="1039"/>
    </location>
</feature>
<feature type="compositionally biased region" description="Polar residues" evidence="1">
    <location>
        <begin position="873"/>
        <end position="891"/>
    </location>
</feature>
<feature type="compositionally biased region" description="Basic and acidic residues" evidence="1">
    <location>
        <begin position="491"/>
        <end position="511"/>
    </location>
</feature>
<feature type="compositionally biased region" description="Polar residues" evidence="1">
    <location>
        <begin position="724"/>
        <end position="735"/>
    </location>
</feature>
<evidence type="ECO:0000313" key="3">
    <source>
        <dbReference type="Proteomes" id="UP000738349"/>
    </source>
</evidence>
<evidence type="ECO:0000313" key="2">
    <source>
        <dbReference type="EMBL" id="KAH7176614.1"/>
    </source>
</evidence>
<dbReference type="EMBL" id="JAGMUV010000001">
    <property type="protein sequence ID" value="KAH7176614.1"/>
    <property type="molecule type" value="Genomic_DNA"/>
</dbReference>
<comment type="caution">
    <text evidence="2">The sequence shown here is derived from an EMBL/GenBank/DDBJ whole genome shotgun (WGS) entry which is preliminary data.</text>
</comment>
<gene>
    <name evidence="2" type="ORF">EDB81DRAFT_44380</name>
</gene>
<feature type="compositionally biased region" description="Polar residues" evidence="1">
    <location>
        <begin position="753"/>
        <end position="762"/>
    </location>
</feature>